<feature type="domain" description="Aminoglycoside phosphotransferase" evidence="1">
    <location>
        <begin position="23"/>
        <end position="243"/>
    </location>
</feature>
<dbReference type="Proteomes" id="UP000295172">
    <property type="component" value="Unassembled WGS sequence"/>
</dbReference>
<dbReference type="PANTHER" id="PTHR21310">
    <property type="entry name" value="AMINOGLYCOSIDE PHOSPHOTRANSFERASE-RELATED-RELATED"/>
    <property type="match status" value="1"/>
</dbReference>
<dbReference type="InterPro" id="IPR002575">
    <property type="entry name" value="Aminoglycoside_PTrfase"/>
</dbReference>
<dbReference type="OrthoDB" id="4020008at2"/>
<accession>A0A4R4X7J3</accession>
<protein>
    <submittedName>
        <fullName evidence="2">Aminoglycoside phosphotransferase family protein</fullName>
    </submittedName>
</protein>
<comment type="caution">
    <text evidence="2">The sequence shown here is derived from an EMBL/GenBank/DDBJ whole genome shotgun (WGS) entry which is preliminary data.</text>
</comment>
<dbReference type="InterPro" id="IPR051678">
    <property type="entry name" value="AGP_Transferase"/>
</dbReference>
<dbReference type="PANTHER" id="PTHR21310:SF42">
    <property type="entry name" value="BIFUNCTIONAL AAC_APH"/>
    <property type="match status" value="1"/>
</dbReference>
<proteinExistence type="predicted"/>
<evidence type="ECO:0000313" key="3">
    <source>
        <dbReference type="Proteomes" id="UP000295172"/>
    </source>
</evidence>
<dbReference type="SUPFAM" id="SSF56112">
    <property type="entry name" value="Protein kinase-like (PK-like)"/>
    <property type="match status" value="1"/>
</dbReference>
<dbReference type="Pfam" id="PF01636">
    <property type="entry name" value="APH"/>
    <property type="match status" value="1"/>
</dbReference>
<name>A0A4R4X7J3_9ACTN</name>
<dbReference type="EMBL" id="SMKR01000047">
    <property type="protein sequence ID" value="TDD26362.1"/>
    <property type="molecule type" value="Genomic_DNA"/>
</dbReference>
<sequence length="284" mass="31084">MTEGEVRRLVGIGLPGYDVRRVVRLGAGLDNVAFAVNDELVVRIAREPGSVSREEALLGRVGEVSPLPVPAPVFALAEHDCLAYRKLTGTPLIDIPIADRTTHAVTIGAELGAFLAVLHRSDPGRWTGLVDRDEEPLADWRDEAAEQYADVGQALPPANHRAVEEFLLRPLPDPAPELVFSHNDLGIEHVLVAPGTEKITGVIDWSDAARCDPARDFGLILRDLGPAAFDAALDRYPAGDELRERAWFYARCSLLEDLRFGLETGRTPYLDKSLAAVDWLFTPN</sequence>
<evidence type="ECO:0000313" key="2">
    <source>
        <dbReference type="EMBL" id="TDD26362.1"/>
    </source>
</evidence>
<evidence type="ECO:0000259" key="1">
    <source>
        <dbReference type="Pfam" id="PF01636"/>
    </source>
</evidence>
<keyword evidence="3" id="KW-1185">Reference proteome</keyword>
<keyword evidence="2" id="KW-0808">Transferase</keyword>
<dbReference type="GO" id="GO:0016740">
    <property type="term" value="F:transferase activity"/>
    <property type="evidence" value="ECO:0007669"/>
    <property type="project" value="UniProtKB-KW"/>
</dbReference>
<dbReference type="AlphaFoldDB" id="A0A4R4X7J3"/>
<dbReference type="Gene3D" id="3.90.1200.10">
    <property type="match status" value="1"/>
</dbReference>
<reference evidence="2 3" key="1">
    <citation type="submission" date="2019-02" db="EMBL/GenBank/DDBJ databases">
        <title>Draft genome sequences of novel Actinobacteria.</title>
        <authorList>
            <person name="Sahin N."/>
            <person name="Ay H."/>
            <person name="Saygin H."/>
        </authorList>
    </citation>
    <scope>NUCLEOTIDE SEQUENCE [LARGE SCALE GENOMIC DNA]</scope>
    <source>
        <strain evidence="2 3">16K104</strain>
    </source>
</reference>
<dbReference type="InterPro" id="IPR011009">
    <property type="entry name" value="Kinase-like_dom_sf"/>
</dbReference>
<dbReference type="Gene3D" id="3.30.200.20">
    <property type="entry name" value="Phosphorylase Kinase, domain 1"/>
    <property type="match status" value="1"/>
</dbReference>
<gene>
    <name evidence="2" type="ORF">E1218_13225</name>
</gene>
<organism evidence="2 3">
    <name type="scientific">Kribbella turkmenica</name>
    <dbReference type="NCBI Taxonomy" id="2530375"/>
    <lineage>
        <taxon>Bacteria</taxon>
        <taxon>Bacillati</taxon>
        <taxon>Actinomycetota</taxon>
        <taxon>Actinomycetes</taxon>
        <taxon>Propionibacteriales</taxon>
        <taxon>Kribbellaceae</taxon>
        <taxon>Kribbella</taxon>
    </lineage>
</organism>